<comment type="caution">
    <text evidence="1">The sequence shown here is derived from an EMBL/GenBank/DDBJ whole genome shotgun (WGS) entry which is preliminary data.</text>
</comment>
<evidence type="ECO:0000313" key="2">
    <source>
        <dbReference type="Proteomes" id="UP001291623"/>
    </source>
</evidence>
<proteinExistence type="predicted"/>
<gene>
    <name evidence="1" type="ORF">RND71_033653</name>
</gene>
<evidence type="ECO:0000313" key="1">
    <source>
        <dbReference type="EMBL" id="KAK4347314.1"/>
    </source>
</evidence>
<protein>
    <submittedName>
        <fullName evidence="1">Uncharacterized protein</fullName>
    </submittedName>
</protein>
<name>A0AAE1R9R5_9SOLA</name>
<dbReference type="EMBL" id="JAVYJV010000018">
    <property type="protein sequence ID" value="KAK4347314.1"/>
    <property type="molecule type" value="Genomic_DNA"/>
</dbReference>
<keyword evidence="2" id="KW-1185">Reference proteome</keyword>
<accession>A0AAE1R9R5</accession>
<dbReference type="AlphaFoldDB" id="A0AAE1R9R5"/>
<organism evidence="1 2">
    <name type="scientific">Anisodus tanguticus</name>
    <dbReference type="NCBI Taxonomy" id="243964"/>
    <lineage>
        <taxon>Eukaryota</taxon>
        <taxon>Viridiplantae</taxon>
        <taxon>Streptophyta</taxon>
        <taxon>Embryophyta</taxon>
        <taxon>Tracheophyta</taxon>
        <taxon>Spermatophyta</taxon>
        <taxon>Magnoliopsida</taxon>
        <taxon>eudicotyledons</taxon>
        <taxon>Gunneridae</taxon>
        <taxon>Pentapetalae</taxon>
        <taxon>asterids</taxon>
        <taxon>lamiids</taxon>
        <taxon>Solanales</taxon>
        <taxon>Solanaceae</taxon>
        <taxon>Solanoideae</taxon>
        <taxon>Hyoscyameae</taxon>
        <taxon>Anisodus</taxon>
    </lineage>
</organism>
<sequence length="101" mass="11613">MVATDNSESEYVQSRGQINRKCYLFHKKKNSLLAGTHHILLRGRSLGVIRKFVPAYPGYNNYRTSSEEWRSYNNIGLQRKGLSLGDVPPRRRSRESLPSGF</sequence>
<dbReference type="Proteomes" id="UP001291623">
    <property type="component" value="Unassembled WGS sequence"/>
</dbReference>
<reference evidence="1" key="1">
    <citation type="submission" date="2023-12" db="EMBL/GenBank/DDBJ databases">
        <title>Genome assembly of Anisodus tanguticus.</title>
        <authorList>
            <person name="Wang Y.-J."/>
        </authorList>
    </citation>
    <scope>NUCLEOTIDE SEQUENCE</scope>
    <source>
        <strain evidence="1">KB-2021</strain>
        <tissue evidence="1">Leaf</tissue>
    </source>
</reference>